<dbReference type="GO" id="GO:0003676">
    <property type="term" value="F:nucleic acid binding"/>
    <property type="evidence" value="ECO:0007669"/>
    <property type="project" value="InterPro"/>
</dbReference>
<dbReference type="Gene3D" id="1.10.150.870">
    <property type="match status" value="1"/>
</dbReference>
<dbReference type="InterPro" id="IPR040982">
    <property type="entry name" value="DNA_pol3_finger"/>
</dbReference>
<evidence type="ECO:0000256" key="10">
    <source>
        <dbReference type="ARBA" id="ARBA00049244"/>
    </source>
</evidence>
<dbReference type="GO" id="GO:0005737">
    <property type="term" value="C:cytoplasm"/>
    <property type="evidence" value="ECO:0007669"/>
    <property type="project" value="UniProtKB-SubCell"/>
</dbReference>
<dbReference type="Pfam" id="PF07733">
    <property type="entry name" value="DNA_pol3_alpha"/>
    <property type="match status" value="1"/>
</dbReference>
<keyword evidence="8" id="KW-0239">DNA-directed DNA polymerase</keyword>
<dbReference type="NCBIfam" id="TIGR00594">
    <property type="entry name" value="polc"/>
    <property type="match status" value="1"/>
</dbReference>
<dbReference type="GO" id="GO:0006260">
    <property type="term" value="P:DNA replication"/>
    <property type="evidence" value="ECO:0007669"/>
    <property type="project" value="UniProtKB-KW"/>
</dbReference>
<name>A0A1H6HS25_RUMFL</name>
<dbReference type="Gene3D" id="1.10.10.1600">
    <property type="entry name" value="Bacterial DNA polymerase III alpha subunit, thumb domain"/>
    <property type="match status" value="1"/>
</dbReference>
<evidence type="ECO:0000313" key="12">
    <source>
        <dbReference type="EMBL" id="SEH36930.1"/>
    </source>
</evidence>
<dbReference type="AlphaFoldDB" id="A0A1H6HS25"/>
<evidence type="ECO:0000256" key="1">
    <source>
        <dbReference type="ARBA" id="ARBA00004496"/>
    </source>
</evidence>
<comment type="function">
    <text evidence="9">DNA polymerase III is a complex, multichain enzyme responsible for most of the replicative synthesis in bacteria. This DNA polymerase also exhibits 3' to 5' exonuclease activity. The alpha chain is the DNA polymerase.</text>
</comment>
<evidence type="ECO:0000259" key="11">
    <source>
        <dbReference type="SMART" id="SM00481"/>
    </source>
</evidence>
<evidence type="ECO:0000256" key="2">
    <source>
        <dbReference type="ARBA" id="ARBA00009496"/>
    </source>
</evidence>
<reference evidence="12 13" key="1">
    <citation type="submission" date="2016-10" db="EMBL/GenBank/DDBJ databases">
        <authorList>
            <person name="de Groot N.N."/>
        </authorList>
    </citation>
    <scope>NUCLEOTIDE SEQUENCE [LARGE SCALE GENOMIC DNA]</scope>
    <source>
        <strain evidence="12 13">YAD2003</strain>
    </source>
</reference>
<dbReference type="NCBIfam" id="NF005298">
    <property type="entry name" value="PRK06826.1"/>
    <property type="match status" value="1"/>
</dbReference>
<sequence>MRNDEFVNLHVHTEYSLLDGVCRIKKLIERVKVLGQTAVAITDHGNMYGAIEFWNTAREAGVKPIIGCEVYVARRTRHDREPKFDASPYHLILLCENNEGYKNLVKLVSLASIEGFYNRPRVDFELLQKYHSGLICMSACLAGEIPRLLVEGHYDEAKAVALKYRDLFGENNYFIEVQNHGIKDELRILPLLYKLSAETNIPLAATNDSHYINKNDSETQNVIICIQTGKTLDDPNALKFESDEFYIKSADEMAELFKGHEEAVTNTVSIAERCNVDFEFGNIKLPKFTLDGVTDNKEYFRQLCRKGMFEKYGASPDDKVIERMEYELDVITKMGYTDYYLIVWDFIRYAREHNVPVGPGRGSGAGSLCAYCIGITGIDPIKFNLLFERFLNPERVSMPDFDIDFCIEGRQSVKDYVVQRYGKDYVSEIIAFDTLKARAAVRDVGRVLGISYQLCDRVAKEIDPRATLDEAIKESEELDSLYHTNRDVRNIIDLAKQIEGMPRHTSTHAAGVVISAVPLIDLVPLQRNDDTVVTQYTMGVLESLGLLKMDFLGLRNLTIIRDTVKEIHRSEPDFNINSIPTDDQGVYKMMSAGDTQGVFQFESEGMTARVVELVPERLEDLIVIISLYRPGPMKSIPVYIENKNHPDKVTYKHPILKDILEDTYGCMVYQEQVMEICRKLAGYSYGHADIVRRAMAKKKHDVMLKERESFVNGAAANGVSEDIANSIFDEMVSFASYAFNKSHAAAYAYLAYQTAYLKCHYRGIYMSALMSSVMGASAKLAEYLNSCKEYGIEVLKPDVNKSNKTFTHANGKIYFGLLAIKNVGSGLADKIINERAENGNFYGLQDFCERVGGRELNKKALENLIKAGAFDGLGLNRRQMLESYESILDMTGAGTRGVIEGQLNFLDGEDTTEMNVRVPYKQEYDEKTLLALEKDATGMYLSGHPLEPYNWLMEMLHAKKISDIITHTDMKDGMSVKLVCTVESSKIHITKNGEKMCFVTFADETGEVEGVVFPDLFMINGSKLNTDAVVLINGKLSVKDDRLTVICGAIIAETEFERHVSNMKLCIKAESADTAIKNELTELCKKYKGDTVVCCYLSDIKKTVIPRSKLCLKVSKESCEELKNIYDIAKIGLIQ</sequence>
<dbReference type="OrthoDB" id="9803237at2"/>
<evidence type="ECO:0000256" key="8">
    <source>
        <dbReference type="ARBA" id="ARBA00022932"/>
    </source>
</evidence>
<dbReference type="SMART" id="SM00481">
    <property type="entry name" value="POLIIIAc"/>
    <property type="match status" value="1"/>
</dbReference>
<dbReference type="NCBIfam" id="NF004226">
    <property type="entry name" value="PRK05673.1"/>
    <property type="match status" value="1"/>
</dbReference>
<dbReference type="InterPro" id="IPR004365">
    <property type="entry name" value="NA-bd_OB_tRNA"/>
</dbReference>
<dbReference type="InterPro" id="IPR004805">
    <property type="entry name" value="DnaE2/DnaE/PolC"/>
</dbReference>
<dbReference type="EMBL" id="FNWV01000001">
    <property type="protein sequence ID" value="SEH36930.1"/>
    <property type="molecule type" value="Genomic_DNA"/>
</dbReference>
<dbReference type="PANTHER" id="PTHR32294:SF0">
    <property type="entry name" value="DNA POLYMERASE III SUBUNIT ALPHA"/>
    <property type="match status" value="1"/>
</dbReference>
<dbReference type="CDD" id="cd12113">
    <property type="entry name" value="PHP_PolIIIA_DnaE3"/>
    <property type="match status" value="1"/>
</dbReference>
<dbReference type="Pfam" id="PF14579">
    <property type="entry name" value="HHH_6"/>
    <property type="match status" value="1"/>
</dbReference>
<dbReference type="Gene3D" id="3.20.20.140">
    <property type="entry name" value="Metal-dependent hydrolases"/>
    <property type="match status" value="1"/>
</dbReference>
<dbReference type="InterPro" id="IPR003141">
    <property type="entry name" value="Pol/His_phosphatase_N"/>
</dbReference>
<comment type="catalytic activity">
    <reaction evidence="10">
        <text>DNA(n) + a 2'-deoxyribonucleoside 5'-triphosphate = DNA(n+1) + diphosphate</text>
        <dbReference type="Rhea" id="RHEA:22508"/>
        <dbReference type="Rhea" id="RHEA-COMP:17339"/>
        <dbReference type="Rhea" id="RHEA-COMP:17340"/>
        <dbReference type="ChEBI" id="CHEBI:33019"/>
        <dbReference type="ChEBI" id="CHEBI:61560"/>
        <dbReference type="ChEBI" id="CHEBI:173112"/>
        <dbReference type="EC" id="2.7.7.7"/>
    </reaction>
</comment>
<comment type="subcellular location">
    <subcellularLocation>
        <location evidence="1">Cytoplasm</location>
    </subcellularLocation>
</comment>
<dbReference type="EC" id="2.7.7.7" evidence="3"/>
<evidence type="ECO:0000256" key="5">
    <source>
        <dbReference type="ARBA" id="ARBA00022679"/>
    </source>
</evidence>
<evidence type="ECO:0000313" key="13">
    <source>
        <dbReference type="Proteomes" id="UP000183190"/>
    </source>
</evidence>
<evidence type="ECO:0000256" key="3">
    <source>
        <dbReference type="ARBA" id="ARBA00012417"/>
    </source>
</evidence>
<dbReference type="Pfam" id="PF17657">
    <property type="entry name" value="DNA_pol3_finger"/>
    <property type="match status" value="1"/>
</dbReference>
<evidence type="ECO:0000256" key="4">
    <source>
        <dbReference type="ARBA" id="ARBA00019114"/>
    </source>
</evidence>
<organism evidence="12 13">
    <name type="scientific">Ruminococcus flavefaciens</name>
    <dbReference type="NCBI Taxonomy" id="1265"/>
    <lineage>
        <taxon>Bacteria</taxon>
        <taxon>Bacillati</taxon>
        <taxon>Bacillota</taxon>
        <taxon>Clostridia</taxon>
        <taxon>Eubacteriales</taxon>
        <taxon>Oscillospiraceae</taxon>
        <taxon>Ruminococcus</taxon>
    </lineage>
</organism>
<dbReference type="Pfam" id="PF01336">
    <property type="entry name" value="tRNA_anti-codon"/>
    <property type="match status" value="1"/>
</dbReference>
<dbReference type="CDD" id="cd04485">
    <property type="entry name" value="DnaE_OBF"/>
    <property type="match status" value="1"/>
</dbReference>
<dbReference type="InterPro" id="IPR041931">
    <property type="entry name" value="DNA_pol3_alpha_thumb_dom"/>
</dbReference>
<feature type="domain" description="Polymerase/histidinol phosphatase N-terminal" evidence="11">
    <location>
        <begin position="7"/>
        <end position="74"/>
    </location>
</feature>
<dbReference type="SUPFAM" id="SSF89550">
    <property type="entry name" value="PHP domain-like"/>
    <property type="match status" value="1"/>
</dbReference>
<dbReference type="InterPro" id="IPR004013">
    <property type="entry name" value="PHP_dom"/>
</dbReference>
<keyword evidence="5" id="KW-0808">Transferase</keyword>
<accession>A0A1H6HS25</accession>
<evidence type="ECO:0000256" key="6">
    <source>
        <dbReference type="ARBA" id="ARBA00022695"/>
    </source>
</evidence>
<dbReference type="Pfam" id="PF02811">
    <property type="entry name" value="PHP"/>
    <property type="match status" value="1"/>
</dbReference>
<dbReference type="GO" id="GO:0008408">
    <property type="term" value="F:3'-5' exonuclease activity"/>
    <property type="evidence" value="ECO:0007669"/>
    <property type="project" value="InterPro"/>
</dbReference>
<comment type="similarity">
    <text evidence="2">Belongs to the DNA polymerase type-C family. DnaE subfamily.</text>
</comment>
<proteinExistence type="inferred from homology"/>
<dbReference type="RefSeq" id="WP_074713923.1">
    <property type="nucleotide sequence ID" value="NZ_FNWV01000001.1"/>
</dbReference>
<evidence type="ECO:0000256" key="9">
    <source>
        <dbReference type="ARBA" id="ARBA00025611"/>
    </source>
</evidence>
<protein>
    <recommendedName>
        <fullName evidence="4">DNA polymerase III subunit alpha</fullName>
        <ecNumber evidence="3">2.7.7.7</ecNumber>
    </recommendedName>
</protein>
<dbReference type="InterPro" id="IPR029460">
    <property type="entry name" value="DNAPol_HHH"/>
</dbReference>
<dbReference type="GO" id="GO:0003887">
    <property type="term" value="F:DNA-directed DNA polymerase activity"/>
    <property type="evidence" value="ECO:0007669"/>
    <property type="project" value="UniProtKB-KW"/>
</dbReference>
<keyword evidence="7" id="KW-0235">DNA replication</keyword>
<dbReference type="InterPro" id="IPR016195">
    <property type="entry name" value="Pol/histidinol_Pase-like"/>
</dbReference>
<dbReference type="PANTHER" id="PTHR32294">
    <property type="entry name" value="DNA POLYMERASE III SUBUNIT ALPHA"/>
    <property type="match status" value="1"/>
</dbReference>
<evidence type="ECO:0000256" key="7">
    <source>
        <dbReference type="ARBA" id="ARBA00022705"/>
    </source>
</evidence>
<dbReference type="InterPro" id="IPR011708">
    <property type="entry name" value="DNA_pol3_alpha_NTPase_dom"/>
</dbReference>
<gene>
    <name evidence="12" type="ORF">SAMN02910265_00058</name>
</gene>
<dbReference type="Proteomes" id="UP000183190">
    <property type="component" value="Unassembled WGS sequence"/>
</dbReference>
<keyword evidence="6" id="KW-0548">Nucleotidyltransferase</keyword>